<evidence type="ECO:0000256" key="1">
    <source>
        <dbReference type="SAM" id="SignalP"/>
    </source>
</evidence>
<name>A0ABY6FUY9_9MICC</name>
<reference evidence="3" key="1">
    <citation type="submission" date="2022-09" db="EMBL/GenBank/DDBJ databases">
        <authorList>
            <person name="Li D."/>
            <person name="Cheng J."/>
            <person name="Li Y."/>
        </authorList>
    </citation>
    <scope>NUCLEOTIDE SEQUENCE</scope>
    <source>
        <strain evidence="3">DL</strain>
    </source>
</reference>
<dbReference type="SUPFAM" id="SSF52266">
    <property type="entry name" value="SGNH hydrolase"/>
    <property type="match status" value="1"/>
</dbReference>
<dbReference type="PANTHER" id="PTHR30383:SF29">
    <property type="entry name" value="SGNH HYDROLASE-TYPE ESTERASE DOMAIN-CONTAINING PROTEIN"/>
    <property type="match status" value="1"/>
</dbReference>
<keyword evidence="3" id="KW-0378">Hydrolase</keyword>
<organism evidence="3 4">
    <name type="scientific">Arthrobacter koreensis</name>
    <dbReference type="NCBI Taxonomy" id="199136"/>
    <lineage>
        <taxon>Bacteria</taxon>
        <taxon>Bacillati</taxon>
        <taxon>Actinomycetota</taxon>
        <taxon>Actinomycetes</taxon>
        <taxon>Micrococcales</taxon>
        <taxon>Micrococcaceae</taxon>
        <taxon>Arthrobacter</taxon>
    </lineage>
</organism>
<dbReference type="CDD" id="cd00229">
    <property type="entry name" value="SGNH_hydrolase"/>
    <property type="match status" value="1"/>
</dbReference>
<dbReference type="InterPro" id="IPR036514">
    <property type="entry name" value="SGNH_hydro_sf"/>
</dbReference>
<dbReference type="Gene3D" id="3.40.50.1110">
    <property type="entry name" value="SGNH hydrolase"/>
    <property type="match status" value="1"/>
</dbReference>
<dbReference type="InterPro" id="IPR051532">
    <property type="entry name" value="Ester_Hydrolysis_Enzymes"/>
</dbReference>
<evidence type="ECO:0000259" key="2">
    <source>
        <dbReference type="Pfam" id="PF13472"/>
    </source>
</evidence>
<dbReference type="GO" id="GO:0016787">
    <property type="term" value="F:hydrolase activity"/>
    <property type="evidence" value="ECO:0007669"/>
    <property type="project" value="UniProtKB-KW"/>
</dbReference>
<evidence type="ECO:0000313" key="4">
    <source>
        <dbReference type="Proteomes" id="UP001063368"/>
    </source>
</evidence>
<feature type="signal peptide" evidence="1">
    <location>
        <begin position="1"/>
        <end position="19"/>
    </location>
</feature>
<proteinExistence type="predicted"/>
<accession>A0ABY6FUY9</accession>
<feature type="domain" description="SGNH hydrolase-type esterase" evidence="2">
    <location>
        <begin position="53"/>
        <end position="223"/>
    </location>
</feature>
<dbReference type="Pfam" id="PF13472">
    <property type="entry name" value="Lipase_GDSL_2"/>
    <property type="match status" value="1"/>
</dbReference>
<dbReference type="InterPro" id="IPR013830">
    <property type="entry name" value="SGNH_hydro"/>
</dbReference>
<keyword evidence="4" id="KW-1185">Reference proteome</keyword>
<keyword evidence="1" id="KW-0732">Signal</keyword>
<sequence>MAFAVLVLAALLLTLYALSQSGAATGVAPEENAAPDATAVAPSQATSVPRIEILGDSYVGGSAEGGKGAANWTSLVGTRFNASETRVEINPVAQPNSGYIARGVTGLVFREAATQRLSPDADVVLVFGSRNDGRQSDAAMYDAARTLYSDLKILAPKAEIIVVGPVWVDEFVPDFIAANNQAMARAAADTQVRYVDTVAEGWFADTDGSLIGLDGVHPTDAGHIYMADKIYPLLAETVASLGK</sequence>
<dbReference type="EMBL" id="CP106856">
    <property type="protein sequence ID" value="UYB37032.1"/>
    <property type="molecule type" value="Genomic_DNA"/>
</dbReference>
<dbReference type="RefSeq" id="WP_263128598.1">
    <property type="nucleotide sequence ID" value="NZ_CP106856.1"/>
</dbReference>
<dbReference type="Proteomes" id="UP001063368">
    <property type="component" value="Chromosome"/>
</dbReference>
<feature type="chain" id="PRO_5046997977" evidence="1">
    <location>
        <begin position="20"/>
        <end position="243"/>
    </location>
</feature>
<evidence type="ECO:0000313" key="3">
    <source>
        <dbReference type="EMBL" id="UYB37032.1"/>
    </source>
</evidence>
<protein>
    <submittedName>
        <fullName evidence="3">SGNH/GDSL hydrolase family protein</fullName>
    </submittedName>
</protein>
<dbReference type="PANTHER" id="PTHR30383">
    <property type="entry name" value="THIOESTERASE 1/PROTEASE 1/LYSOPHOSPHOLIPASE L1"/>
    <property type="match status" value="1"/>
</dbReference>
<gene>
    <name evidence="3" type="ORF">N9A08_05075</name>
</gene>